<dbReference type="GeneID" id="54558430"/>
<feature type="region of interest" description="Disordered" evidence="1">
    <location>
        <begin position="1"/>
        <end position="43"/>
    </location>
</feature>
<dbReference type="EMBL" id="ML993587">
    <property type="protein sequence ID" value="KAF2169529.1"/>
    <property type="molecule type" value="Genomic_DNA"/>
</dbReference>
<feature type="compositionally biased region" description="Low complexity" evidence="1">
    <location>
        <begin position="1"/>
        <end position="25"/>
    </location>
</feature>
<dbReference type="Proteomes" id="UP000799537">
    <property type="component" value="Unassembled WGS sequence"/>
</dbReference>
<evidence type="ECO:0000313" key="3">
    <source>
        <dbReference type="Proteomes" id="UP000799537"/>
    </source>
</evidence>
<evidence type="ECO:0008006" key="4">
    <source>
        <dbReference type="Google" id="ProtNLM"/>
    </source>
</evidence>
<accession>A0A6A6CUP5</accession>
<dbReference type="OrthoDB" id="3650294at2759"/>
<gene>
    <name evidence="2" type="ORF">M409DRAFT_19942</name>
</gene>
<proteinExistence type="predicted"/>
<dbReference type="AlphaFoldDB" id="A0A6A6CUP5"/>
<sequence>MSSSSSNSSSSTSSLALLLPPASTNENNSPSYPTDQKFAQTPATSELETLTRTVIDAINARSYQPIHNLVASTYKADLDDISRSDSYDQDVTQLWNLSSDNPGYRVEVMEVEADVDERGGYAIVYCLLSVTGRPANIRRQSVSIVEWMRRNGQWQFYKATLMRGLDGTEIAHPGCRRCAHKKPRRNSAVNTT</sequence>
<protein>
    <recommendedName>
        <fullName evidence="4">SnoaL-like domain-containing protein</fullName>
    </recommendedName>
</protein>
<evidence type="ECO:0000256" key="1">
    <source>
        <dbReference type="SAM" id="MobiDB-lite"/>
    </source>
</evidence>
<keyword evidence="3" id="KW-1185">Reference proteome</keyword>
<evidence type="ECO:0000313" key="2">
    <source>
        <dbReference type="EMBL" id="KAF2169529.1"/>
    </source>
</evidence>
<feature type="compositionally biased region" description="Polar residues" evidence="1">
    <location>
        <begin position="26"/>
        <end position="43"/>
    </location>
</feature>
<dbReference type="RefSeq" id="XP_033670418.1">
    <property type="nucleotide sequence ID" value="XM_033805158.1"/>
</dbReference>
<name>A0A6A6CUP5_ZASCE</name>
<reference evidence="2" key="1">
    <citation type="journal article" date="2020" name="Stud. Mycol.">
        <title>101 Dothideomycetes genomes: a test case for predicting lifestyles and emergence of pathogens.</title>
        <authorList>
            <person name="Haridas S."/>
            <person name="Albert R."/>
            <person name="Binder M."/>
            <person name="Bloem J."/>
            <person name="Labutti K."/>
            <person name="Salamov A."/>
            <person name="Andreopoulos B."/>
            <person name="Baker S."/>
            <person name="Barry K."/>
            <person name="Bills G."/>
            <person name="Bluhm B."/>
            <person name="Cannon C."/>
            <person name="Castanera R."/>
            <person name="Culley D."/>
            <person name="Daum C."/>
            <person name="Ezra D."/>
            <person name="Gonzalez J."/>
            <person name="Henrissat B."/>
            <person name="Kuo A."/>
            <person name="Liang C."/>
            <person name="Lipzen A."/>
            <person name="Lutzoni F."/>
            <person name="Magnuson J."/>
            <person name="Mondo S."/>
            <person name="Nolan M."/>
            <person name="Ohm R."/>
            <person name="Pangilinan J."/>
            <person name="Park H.-J."/>
            <person name="Ramirez L."/>
            <person name="Alfaro M."/>
            <person name="Sun H."/>
            <person name="Tritt A."/>
            <person name="Yoshinaga Y."/>
            <person name="Zwiers L.-H."/>
            <person name="Turgeon B."/>
            <person name="Goodwin S."/>
            <person name="Spatafora J."/>
            <person name="Crous P."/>
            <person name="Grigoriev I."/>
        </authorList>
    </citation>
    <scope>NUCLEOTIDE SEQUENCE</scope>
    <source>
        <strain evidence="2">ATCC 36951</strain>
    </source>
</reference>
<organism evidence="2 3">
    <name type="scientific">Zasmidium cellare ATCC 36951</name>
    <dbReference type="NCBI Taxonomy" id="1080233"/>
    <lineage>
        <taxon>Eukaryota</taxon>
        <taxon>Fungi</taxon>
        <taxon>Dikarya</taxon>
        <taxon>Ascomycota</taxon>
        <taxon>Pezizomycotina</taxon>
        <taxon>Dothideomycetes</taxon>
        <taxon>Dothideomycetidae</taxon>
        <taxon>Mycosphaerellales</taxon>
        <taxon>Mycosphaerellaceae</taxon>
        <taxon>Zasmidium</taxon>
    </lineage>
</organism>